<dbReference type="Gene3D" id="2.40.10.220">
    <property type="entry name" value="predicted glycosyltransferase like domains"/>
    <property type="match status" value="1"/>
</dbReference>
<name>A0A330LPH7_9GAMM</name>
<reference evidence="3" key="1">
    <citation type="submission" date="2018-05" db="EMBL/GenBank/DDBJ databases">
        <authorList>
            <person name="Cea G.-C."/>
            <person name="William W."/>
        </authorList>
    </citation>
    <scope>NUCLEOTIDE SEQUENCE [LARGE SCALE GENOMIC DNA]</scope>
    <source>
        <strain evidence="3">DB21MT 5</strain>
    </source>
</reference>
<keyword evidence="3" id="KW-1185">Reference proteome</keyword>
<sequence>MLKANLERRSYHRMLIDSPVQVTDEERNITAICRDLSASGMSLDISENYFSLNDSVSIFLPTGDTRVPPLQAEAKVTRIDNCGDNYQIGVEFTSLT</sequence>
<dbReference type="InterPro" id="IPR009875">
    <property type="entry name" value="PilZ_domain"/>
</dbReference>
<feature type="domain" description="PilZ" evidence="1">
    <location>
        <begin position="7"/>
        <end position="95"/>
    </location>
</feature>
<evidence type="ECO:0000313" key="2">
    <source>
        <dbReference type="EMBL" id="SQD78897.1"/>
    </source>
</evidence>
<dbReference type="GO" id="GO:0035438">
    <property type="term" value="F:cyclic-di-GMP binding"/>
    <property type="evidence" value="ECO:0007669"/>
    <property type="project" value="InterPro"/>
</dbReference>
<dbReference type="AlphaFoldDB" id="A0A330LPH7"/>
<accession>A0A330LPH7</accession>
<dbReference type="SUPFAM" id="SSF141371">
    <property type="entry name" value="PilZ domain-like"/>
    <property type="match status" value="1"/>
</dbReference>
<dbReference type="Pfam" id="PF07238">
    <property type="entry name" value="PilZ"/>
    <property type="match status" value="1"/>
</dbReference>
<protein>
    <submittedName>
        <fullName evidence="2">PilZ domain-containing protein</fullName>
    </submittedName>
</protein>
<proteinExistence type="predicted"/>
<evidence type="ECO:0000259" key="1">
    <source>
        <dbReference type="Pfam" id="PF07238"/>
    </source>
</evidence>
<dbReference type="Proteomes" id="UP000250163">
    <property type="component" value="Chromosome MORIYA"/>
</dbReference>
<dbReference type="KEGG" id="mya:MORIYA_2421"/>
<dbReference type="OrthoDB" id="5290589at2"/>
<dbReference type="RefSeq" id="WP_112715248.1">
    <property type="nucleotide sequence ID" value="NZ_LS483250.1"/>
</dbReference>
<evidence type="ECO:0000313" key="3">
    <source>
        <dbReference type="Proteomes" id="UP000250163"/>
    </source>
</evidence>
<gene>
    <name evidence="2" type="ORF">MORIYA_2421</name>
</gene>
<dbReference type="EMBL" id="LS483250">
    <property type="protein sequence ID" value="SQD78897.1"/>
    <property type="molecule type" value="Genomic_DNA"/>
</dbReference>
<organism evidence="2 3">
    <name type="scientific">Moritella yayanosii</name>
    <dbReference type="NCBI Taxonomy" id="69539"/>
    <lineage>
        <taxon>Bacteria</taxon>
        <taxon>Pseudomonadati</taxon>
        <taxon>Pseudomonadota</taxon>
        <taxon>Gammaproteobacteria</taxon>
        <taxon>Alteromonadales</taxon>
        <taxon>Moritellaceae</taxon>
        <taxon>Moritella</taxon>
    </lineage>
</organism>